<name>A0A7W6ZDF4_RHIET</name>
<reference evidence="4 5" key="1">
    <citation type="submission" date="2020-08" db="EMBL/GenBank/DDBJ databases">
        <title>Genomic Encyclopedia of Type Strains, Phase IV (KMG-V): Genome sequencing to study the core and pangenomes of soil and plant-associated prokaryotes.</title>
        <authorList>
            <person name="Whitman W."/>
        </authorList>
    </citation>
    <scope>NUCLEOTIDE SEQUENCE [LARGE SCALE GENOMIC DNA]</scope>
    <source>
        <strain evidence="2 5">SEMIA 471</strain>
        <strain evidence="3 4">SEMIA 489</strain>
    </source>
</reference>
<dbReference type="Proteomes" id="UP000523431">
    <property type="component" value="Unassembled WGS sequence"/>
</dbReference>
<dbReference type="SUPFAM" id="SSF141868">
    <property type="entry name" value="EAL domain-like"/>
    <property type="match status" value="1"/>
</dbReference>
<evidence type="ECO:0000259" key="1">
    <source>
        <dbReference type="PROSITE" id="PS50883"/>
    </source>
</evidence>
<comment type="caution">
    <text evidence="3">The sequence shown here is derived from an EMBL/GenBank/DDBJ whole genome shotgun (WGS) entry which is preliminary data.</text>
</comment>
<dbReference type="InterPro" id="IPR001633">
    <property type="entry name" value="EAL_dom"/>
</dbReference>
<dbReference type="EMBL" id="JACIID010000001">
    <property type="protein sequence ID" value="MBB4533622.1"/>
    <property type="molecule type" value="Genomic_DNA"/>
</dbReference>
<dbReference type="EMBL" id="JACIHU010000001">
    <property type="protein sequence ID" value="MBB4477790.1"/>
    <property type="molecule type" value="Genomic_DNA"/>
</dbReference>
<evidence type="ECO:0000313" key="2">
    <source>
        <dbReference type="EMBL" id="MBB4477790.1"/>
    </source>
</evidence>
<proteinExistence type="predicted"/>
<dbReference type="AlphaFoldDB" id="A0A7W6ZDF4"/>
<evidence type="ECO:0000313" key="5">
    <source>
        <dbReference type="Proteomes" id="UP000557344"/>
    </source>
</evidence>
<dbReference type="PROSITE" id="PS50883">
    <property type="entry name" value="EAL"/>
    <property type="match status" value="1"/>
</dbReference>
<evidence type="ECO:0000313" key="3">
    <source>
        <dbReference type="EMBL" id="MBB4533622.1"/>
    </source>
</evidence>
<accession>A0A7W6ZDF4</accession>
<sequence length="71" mass="8127">MLAEGVETQAQLDTLLEEQCDEAQGYLLGKPQAMGETVVEKAAKRRWERRGVLRISRETMRPLRRGRQNDG</sequence>
<evidence type="ECO:0000313" key="4">
    <source>
        <dbReference type="Proteomes" id="UP000523431"/>
    </source>
</evidence>
<dbReference type="Gene3D" id="3.20.20.450">
    <property type="entry name" value="EAL domain"/>
    <property type="match status" value="1"/>
</dbReference>
<protein>
    <submittedName>
        <fullName evidence="3">Putative signal transduction protein with EAL and GGDEF domain</fullName>
    </submittedName>
</protein>
<feature type="domain" description="EAL" evidence="1">
    <location>
        <begin position="1"/>
        <end position="45"/>
    </location>
</feature>
<dbReference type="InterPro" id="IPR035919">
    <property type="entry name" value="EAL_sf"/>
</dbReference>
<dbReference type="Proteomes" id="UP000557344">
    <property type="component" value="Unassembled WGS sequence"/>
</dbReference>
<gene>
    <name evidence="2" type="ORF">GGE46_000331</name>
    <name evidence="3" type="ORF">GGE57_000331</name>
</gene>
<organism evidence="3 4">
    <name type="scientific">Rhizobium etli</name>
    <dbReference type="NCBI Taxonomy" id="29449"/>
    <lineage>
        <taxon>Bacteria</taxon>
        <taxon>Pseudomonadati</taxon>
        <taxon>Pseudomonadota</taxon>
        <taxon>Alphaproteobacteria</taxon>
        <taxon>Hyphomicrobiales</taxon>
        <taxon>Rhizobiaceae</taxon>
        <taxon>Rhizobium/Agrobacterium group</taxon>
        <taxon>Rhizobium</taxon>
    </lineage>
</organism>